<reference evidence="3" key="1">
    <citation type="journal article" date="2023" name="IMA Fungus">
        <title>Comparative genomic study of the Penicillium genus elucidates a diverse pangenome and 15 lateral gene transfer events.</title>
        <authorList>
            <person name="Petersen C."/>
            <person name="Sorensen T."/>
            <person name="Nielsen M.R."/>
            <person name="Sondergaard T.E."/>
            <person name="Sorensen J.L."/>
            <person name="Fitzpatrick D.A."/>
            <person name="Frisvad J.C."/>
            <person name="Nielsen K.L."/>
        </authorList>
    </citation>
    <scope>NUCLEOTIDE SEQUENCE</scope>
    <source>
        <strain evidence="3">IBT 17514</strain>
    </source>
</reference>
<comment type="similarity">
    <text evidence="1">Belongs to the class I-like SAM-binding methyltransferase superfamily. Cation-independent O-methyltransferase family.</text>
</comment>
<keyword evidence="4" id="KW-1185">Reference proteome</keyword>
<proteinExistence type="inferred from homology"/>
<evidence type="ECO:0000313" key="3">
    <source>
        <dbReference type="EMBL" id="KAJ5724515.1"/>
    </source>
</evidence>
<protein>
    <submittedName>
        <fullName evidence="3">O-methyltransferase family 2</fullName>
    </submittedName>
</protein>
<dbReference type="PANTHER" id="PTHR43712">
    <property type="entry name" value="PUTATIVE (AFU_ORTHOLOGUE AFUA_4G14580)-RELATED"/>
    <property type="match status" value="1"/>
</dbReference>
<sequence length="316" mass="35263">MHQIEINNPCSRAGEISEAAWSLADRLATVHQTEPTFEHGLPPGPRSDLKDADNAAMAICLKLICMLDRFCDLLTEPSKHLSPESIGDFCARLGESSQDGREDCLSTYVARRHLSYLLPVRRYACSFNNATNLAVFSAAANMPERATAFSSAMAWHNRLPGFSAKYLIDHFPFNDVETTVVDSIYGGIAHISQAPASHNPSMKCVVQDFPEYVAQGMQILPTELESCVRFQAHDSDFFQEQPILKALIPALKRGAKIIVNDRVIPGFGKAHYLVERQLRYAIYHVFQSKDSYLSNCKLKLISIGDYDLDMFNLTNA</sequence>
<accession>A0AAD6MVC4</accession>
<dbReference type="EMBL" id="JAQJAN010000008">
    <property type="protein sequence ID" value="KAJ5724515.1"/>
    <property type="molecule type" value="Genomic_DNA"/>
</dbReference>
<dbReference type="GO" id="GO:0008171">
    <property type="term" value="F:O-methyltransferase activity"/>
    <property type="evidence" value="ECO:0007669"/>
    <property type="project" value="InterPro"/>
</dbReference>
<dbReference type="SUPFAM" id="SSF53335">
    <property type="entry name" value="S-adenosyl-L-methionine-dependent methyltransferases"/>
    <property type="match status" value="1"/>
</dbReference>
<reference evidence="3" key="2">
    <citation type="submission" date="2023-01" db="EMBL/GenBank/DDBJ databases">
        <authorList>
            <person name="Petersen C."/>
        </authorList>
    </citation>
    <scope>NUCLEOTIDE SEQUENCE</scope>
    <source>
        <strain evidence="3">IBT 17514</strain>
    </source>
</reference>
<dbReference type="PANTHER" id="PTHR43712:SF5">
    <property type="entry name" value="O-METHYLTRANSFERASE ASQN-RELATED"/>
    <property type="match status" value="1"/>
</dbReference>
<evidence type="ECO:0000259" key="2">
    <source>
        <dbReference type="Pfam" id="PF00891"/>
    </source>
</evidence>
<dbReference type="AlphaFoldDB" id="A0AAD6MVC4"/>
<dbReference type="InterPro" id="IPR001077">
    <property type="entry name" value="COMT_C"/>
</dbReference>
<feature type="domain" description="O-methyltransferase C-terminal" evidence="2">
    <location>
        <begin position="122"/>
        <end position="240"/>
    </location>
</feature>
<organism evidence="3 4">
    <name type="scientific">Penicillium malachiteum</name>
    <dbReference type="NCBI Taxonomy" id="1324776"/>
    <lineage>
        <taxon>Eukaryota</taxon>
        <taxon>Fungi</taxon>
        <taxon>Dikarya</taxon>
        <taxon>Ascomycota</taxon>
        <taxon>Pezizomycotina</taxon>
        <taxon>Eurotiomycetes</taxon>
        <taxon>Eurotiomycetidae</taxon>
        <taxon>Eurotiales</taxon>
        <taxon>Aspergillaceae</taxon>
        <taxon>Penicillium</taxon>
    </lineage>
</organism>
<dbReference type="Gene3D" id="3.40.50.150">
    <property type="entry name" value="Vaccinia Virus protein VP39"/>
    <property type="match status" value="1"/>
</dbReference>
<name>A0AAD6MVC4_9EURO</name>
<gene>
    <name evidence="3" type="ORF">N7493_006243</name>
</gene>
<evidence type="ECO:0000313" key="4">
    <source>
        <dbReference type="Proteomes" id="UP001215712"/>
    </source>
</evidence>
<dbReference type="Pfam" id="PF00891">
    <property type="entry name" value="Methyltransf_2"/>
    <property type="match status" value="1"/>
</dbReference>
<evidence type="ECO:0000256" key="1">
    <source>
        <dbReference type="ARBA" id="ARBA00038277"/>
    </source>
</evidence>
<dbReference type="Proteomes" id="UP001215712">
    <property type="component" value="Unassembled WGS sequence"/>
</dbReference>
<dbReference type="InterPro" id="IPR029063">
    <property type="entry name" value="SAM-dependent_MTases_sf"/>
</dbReference>
<comment type="caution">
    <text evidence="3">The sequence shown here is derived from an EMBL/GenBank/DDBJ whole genome shotgun (WGS) entry which is preliminary data.</text>
</comment>